<reference evidence="1" key="1">
    <citation type="submission" date="2012-09" db="EMBL/GenBank/DDBJ databases">
        <title>Metagenomic Characterization of a Microbial Community in Wastewater Detects High Levels of Antibiotic Resistance.</title>
        <authorList>
            <person name="Abrams M."/>
            <person name="Caldwell A."/>
            <person name="Vandaei E."/>
            <person name="Lee W."/>
            <person name="Perrott J."/>
            <person name="Khan S.Y."/>
            <person name="Ta J."/>
            <person name="Romero D."/>
            <person name="Nguyen V."/>
            <person name="Pourmand N."/>
            <person name="Ouverney C.C."/>
        </authorList>
    </citation>
    <scope>NUCLEOTIDE SEQUENCE</scope>
</reference>
<organism evidence="1">
    <name type="scientific">uncultured bacterium A1Q1_fos_962</name>
    <dbReference type="NCBI Taxonomy" id="1256592"/>
    <lineage>
        <taxon>Bacteria</taxon>
        <taxon>environmental samples</taxon>
    </lineage>
</organism>
<sequence>MPNSRTANSNTLFAWSPTKRTACSLLIVFHVAAVFIAPWSAPPPASLLAEGLAFKLSPYLQTTYINHGYRFFAPNPGPSHIVRYELTRLDDTTIRGIIPDPRRHRPRLLYHRYFMMTESLYRFWSSVRELPAEEGLPEPDRDRIARQNASAKALADHLARGLALEILEIHDGKSIKLLLQEHEIPFPLDVENGKRLDAPDLYRDLVELGTFTREGTSP</sequence>
<dbReference type="AlphaFoldDB" id="L7W0Y6"/>
<evidence type="ECO:0000313" key="1">
    <source>
        <dbReference type="EMBL" id="AGC72190.1"/>
    </source>
</evidence>
<accession>L7W0Y6</accession>
<protein>
    <submittedName>
        <fullName evidence="1">Uncharacterized protein</fullName>
    </submittedName>
</protein>
<proteinExistence type="predicted"/>
<dbReference type="EMBL" id="JX649894">
    <property type="protein sequence ID" value="AGC72190.1"/>
    <property type="molecule type" value="Genomic_DNA"/>
</dbReference>
<name>L7W0Y6_9BACT</name>